<dbReference type="GO" id="GO:0016020">
    <property type="term" value="C:membrane"/>
    <property type="evidence" value="ECO:0007669"/>
    <property type="project" value="UniProtKB-SubCell"/>
</dbReference>
<evidence type="ECO:0000256" key="4">
    <source>
        <dbReference type="ARBA" id="ARBA00023136"/>
    </source>
</evidence>
<organism evidence="8 9">
    <name type="scientific">Hyalella azteca</name>
    <name type="common">Amphipod</name>
    <dbReference type="NCBI Taxonomy" id="294128"/>
    <lineage>
        <taxon>Eukaryota</taxon>
        <taxon>Metazoa</taxon>
        <taxon>Ecdysozoa</taxon>
        <taxon>Arthropoda</taxon>
        <taxon>Crustacea</taxon>
        <taxon>Multicrustacea</taxon>
        <taxon>Malacostraca</taxon>
        <taxon>Eumalacostraca</taxon>
        <taxon>Peracarida</taxon>
        <taxon>Amphipoda</taxon>
        <taxon>Senticaudata</taxon>
        <taxon>Talitrida</taxon>
        <taxon>Talitroidea</taxon>
        <taxon>Hyalellidae</taxon>
        <taxon>Hyalella</taxon>
    </lineage>
</organism>
<keyword evidence="4 6" id="KW-0472">Membrane</keyword>
<reference evidence="9" key="1">
    <citation type="submission" date="2025-08" db="UniProtKB">
        <authorList>
            <consortium name="RefSeq"/>
        </authorList>
    </citation>
    <scope>IDENTIFICATION</scope>
    <source>
        <tissue evidence="9">Whole organism</tissue>
    </source>
</reference>
<evidence type="ECO:0000313" key="8">
    <source>
        <dbReference type="Proteomes" id="UP000694843"/>
    </source>
</evidence>
<dbReference type="PANTHER" id="PTHR13659">
    <property type="entry name" value="AUTOSOMAL HIGHLY CONSERVED PROTEIN"/>
    <property type="match status" value="1"/>
</dbReference>
<keyword evidence="3 6" id="KW-1133">Transmembrane helix</keyword>
<dbReference type="Pfam" id="PF06271">
    <property type="entry name" value="RDD"/>
    <property type="match status" value="1"/>
</dbReference>
<gene>
    <name evidence="9" type="primary">LOC108671315</name>
</gene>
<evidence type="ECO:0000256" key="1">
    <source>
        <dbReference type="ARBA" id="ARBA00004141"/>
    </source>
</evidence>
<keyword evidence="8" id="KW-1185">Reference proteome</keyword>
<feature type="transmembrane region" description="Helical" evidence="6">
    <location>
        <begin position="109"/>
        <end position="133"/>
    </location>
</feature>
<dbReference type="AlphaFoldDB" id="A0A8B7NKY4"/>
<evidence type="ECO:0000256" key="3">
    <source>
        <dbReference type="ARBA" id="ARBA00022989"/>
    </source>
</evidence>
<dbReference type="PANTHER" id="PTHR13659:SF5">
    <property type="entry name" value="PROTEIN FAM8A1"/>
    <property type="match status" value="1"/>
</dbReference>
<dbReference type="OrthoDB" id="10061042at2759"/>
<evidence type="ECO:0000256" key="6">
    <source>
        <dbReference type="SAM" id="Phobius"/>
    </source>
</evidence>
<dbReference type="OMA" id="PAHFIFQ"/>
<keyword evidence="2 6" id="KW-0812">Transmembrane</keyword>
<sequence length="296" mass="34035">MDLQIPSITQYQGPYKTSEEYVIALREWLSQMYQIQCLHAGFPYFLAAAMQKQHQQPGMPIHGSTLTSSPVAGATSSSAQNTSPQRVERGREYLVPSLWKRFLAESIDFMLLFTIKLVITYLAIDFLDLFFIFSDMENYNLETLRADMLSDYRLTMNVTWDIFLLESIHRVLNCVFEALCLHRDRRGQGGATPGKKLMGLRVVRCEWVVPTLNNQVLVYPAADLGLWRSFTRAVAKNITITLMFPMCVTFFMYHNNRMLYDVMAGSLVVEDIPLLRRTPNNDNNNNNNNNNNNHGR</sequence>
<feature type="compositionally biased region" description="Low complexity" evidence="5">
    <location>
        <begin position="280"/>
        <end position="296"/>
    </location>
</feature>
<accession>A0A8B7NKY4</accession>
<evidence type="ECO:0000313" key="9">
    <source>
        <dbReference type="RefSeq" id="XP_018014323.1"/>
    </source>
</evidence>
<dbReference type="GeneID" id="108671315"/>
<proteinExistence type="predicted"/>
<evidence type="ECO:0000259" key="7">
    <source>
        <dbReference type="Pfam" id="PF06271"/>
    </source>
</evidence>
<feature type="region of interest" description="Disordered" evidence="5">
    <location>
        <begin position="276"/>
        <end position="296"/>
    </location>
</feature>
<name>A0A8B7NKY4_HYAAZ</name>
<dbReference type="RefSeq" id="XP_018014323.1">
    <property type="nucleotide sequence ID" value="XM_018158834.2"/>
</dbReference>
<evidence type="ECO:0000256" key="5">
    <source>
        <dbReference type="SAM" id="MobiDB-lite"/>
    </source>
</evidence>
<feature type="transmembrane region" description="Helical" evidence="6">
    <location>
        <begin position="234"/>
        <end position="253"/>
    </location>
</feature>
<dbReference type="KEGG" id="hazt:108671315"/>
<feature type="domain" description="RDD" evidence="7">
    <location>
        <begin position="95"/>
        <end position="221"/>
    </location>
</feature>
<evidence type="ECO:0000256" key="2">
    <source>
        <dbReference type="ARBA" id="ARBA00022692"/>
    </source>
</evidence>
<dbReference type="InterPro" id="IPR039871">
    <property type="entry name" value="FAM8A1"/>
</dbReference>
<dbReference type="InterPro" id="IPR010432">
    <property type="entry name" value="RDD"/>
</dbReference>
<protein>
    <submittedName>
        <fullName evidence="9">Protein FAM8A1 isoform X1</fullName>
    </submittedName>
</protein>
<dbReference type="Proteomes" id="UP000694843">
    <property type="component" value="Unplaced"/>
</dbReference>
<comment type="subcellular location">
    <subcellularLocation>
        <location evidence="1">Membrane</location>
        <topology evidence="1">Multi-pass membrane protein</topology>
    </subcellularLocation>
</comment>